<dbReference type="VEuPathDB" id="FungiDB:JI435_070700"/>
<dbReference type="SMART" id="SM00906">
    <property type="entry name" value="Fungal_trans"/>
    <property type="match status" value="1"/>
</dbReference>
<feature type="compositionally biased region" description="Basic and acidic residues" evidence="6">
    <location>
        <begin position="890"/>
        <end position="907"/>
    </location>
</feature>
<evidence type="ECO:0000256" key="1">
    <source>
        <dbReference type="ARBA" id="ARBA00004123"/>
    </source>
</evidence>
<feature type="compositionally biased region" description="Polar residues" evidence="6">
    <location>
        <begin position="981"/>
        <end position="993"/>
    </location>
</feature>
<dbReference type="OMA" id="DLFQSHF"/>
<keyword evidence="3" id="KW-0805">Transcription regulation</keyword>
<feature type="compositionally biased region" description="Low complexity" evidence="6">
    <location>
        <begin position="204"/>
        <end position="217"/>
    </location>
</feature>
<protein>
    <recommendedName>
        <fullName evidence="7">Zn(2)-C6 fungal-type domain-containing protein</fullName>
    </recommendedName>
</protein>
<evidence type="ECO:0000256" key="3">
    <source>
        <dbReference type="ARBA" id="ARBA00023015"/>
    </source>
</evidence>
<dbReference type="GO" id="GO:0000981">
    <property type="term" value="F:DNA-binding transcription factor activity, RNA polymerase II-specific"/>
    <property type="evidence" value="ECO:0007669"/>
    <property type="project" value="InterPro"/>
</dbReference>
<dbReference type="PROSITE" id="PS00463">
    <property type="entry name" value="ZN2_CY6_FUNGAL_1"/>
    <property type="match status" value="1"/>
</dbReference>
<keyword evidence="4" id="KW-0804">Transcription</keyword>
<dbReference type="Gene3D" id="4.10.240.10">
    <property type="entry name" value="Zn(2)-C6 fungal-type DNA-binding domain"/>
    <property type="match status" value="1"/>
</dbReference>
<keyword evidence="2" id="KW-0479">Metal-binding</keyword>
<dbReference type="SUPFAM" id="SSF57701">
    <property type="entry name" value="Zn2/Cys6 DNA-binding domain"/>
    <property type="match status" value="1"/>
</dbReference>
<evidence type="ECO:0000256" key="4">
    <source>
        <dbReference type="ARBA" id="ARBA00023163"/>
    </source>
</evidence>
<feature type="compositionally biased region" description="Polar residues" evidence="6">
    <location>
        <begin position="922"/>
        <end position="951"/>
    </location>
</feature>
<evidence type="ECO:0000259" key="7">
    <source>
        <dbReference type="PROSITE" id="PS50048"/>
    </source>
</evidence>
<evidence type="ECO:0000313" key="9">
    <source>
        <dbReference type="Proteomes" id="UP000001055"/>
    </source>
</evidence>
<evidence type="ECO:0000256" key="2">
    <source>
        <dbReference type="ARBA" id="ARBA00022723"/>
    </source>
</evidence>
<dbReference type="GeneID" id="5974314"/>
<proteinExistence type="predicted"/>
<dbReference type="InterPro" id="IPR050815">
    <property type="entry name" value="TF_fung"/>
</dbReference>
<feature type="domain" description="Zn(2)-C6 fungal-type" evidence="7">
    <location>
        <begin position="254"/>
        <end position="286"/>
    </location>
</feature>
<organism evidence="8 9">
    <name type="scientific">Phaeosphaeria nodorum (strain SN15 / ATCC MYA-4574 / FGSC 10173)</name>
    <name type="common">Glume blotch fungus</name>
    <name type="synonym">Parastagonospora nodorum</name>
    <dbReference type="NCBI Taxonomy" id="321614"/>
    <lineage>
        <taxon>Eukaryota</taxon>
        <taxon>Fungi</taxon>
        <taxon>Dikarya</taxon>
        <taxon>Ascomycota</taxon>
        <taxon>Pezizomycotina</taxon>
        <taxon>Dothideomycetes</taxon>
        <taxon>Pleosporomycetidae</taxon>
        <taxon>Pleosporales</taxon>
        <taxon>Pleosporineae</taxon>
        <taxon>Phaeosphaeriaceae</taxon>
        <taxon>Parastagonospora</taxon>
    </lineage>
</organism>
<dbReference type="KEGG" id="pno:SNOG_07070"/>
<name>Q0UME4_PHANO</name>
<evidence type="ECO:0000313" key="8">
    <source>
        <dbReference type="EMBL" id="EAT85721.1"/>
    </source>
</evidence>
<dbReference type="GO" id="GO:0006351">
    <property type="term" value="P:DNA-templated transcription"/>
    <property type="evidence" value="ECO:0007669"/>
    <property type="project" value="InterPro"/>
</dbReference>
<dbReference type="InParanoid" id="Q0UME4"/>
<dbReference type="InterPro" id="IPR001138">
    <property type="entry name" value="Zn2Cys6_DnaBD"/>
</dbReference>
<dbReference type="PROSITE" id="PS50048">
    <property type="entry name" value="ZN2_CY6_FUNGAL_2"/>
    <property type="match status" value="1"/>
</dbReference>
<dbReference type="CDD" id="cd00067">
    <property type="entry name" value="GAL4"/>
    <property type="match status" value="1"/>
</dbReference>
<dbReference type="GO" id="GO:0008270">
    <property type="term" value="F:zinc ion binding"/>
    <property type="evidence" value="ECO:0007669"/>
    <property type="project" value="InterPro"/>
</dbReference>
<dbReference type="InterPro" id="IPR036864">
    <property type="entry name" value="Zn2-C6_fun-type_DNA-bd_sf"/>
</dbReference>
<dbReference type="InterPro" id="IPR007219">
    <property type="entry name" value="XnlR_reg_dom"/>
</dbReference>
<dbReference type="eggNOG" id="ENOG502QS5N">
    <property type="taxonomic scope" value="Eukaryota"/>
</dbReference>
<dbReference type="GO" id="GO:0003677">
    <property type="term" value="F:DNA binding"/>
    <property type="evidence" value="ECO:0007669"/>
    <property type="project" value="InterPro"/>
</dbReference>
<dbReference type="PANTHER" id="PTHR47338:SF5">
    <property type="entry name" value="ZN(II)2CYS6 TRANSCRIPTION FACTOR (EUROFUNG)"/>
    <property type="match status" value="1"/>
</dbReference>
<keyword evidence="5" id="KW-0539">Nucleus</keyword>
<dbReference type="RefSeq" id="XP_001797424.1">
    <property type="nucleotide sequence ID" value="XM_001797372.1"/>
</dbReference>
<dbReference type="PANTHER" id="PTHR47338">
    <property type="entry name" value="ZN(II)2CYS6 TRANSCRIPTION FACTOR (EUROFUNG)-RELATED"/>
    <property type="match status" value="1"/>
</dbReference>
<dbReference type="Pfam" id="PF04082">
    <property type="entry name" value="Fungal_trans"/>
    <property type="match status" value="1"/>
</dbReference>
<comment type="subcellular location">
    <subcellularLocation>
        <location evidence="1">Nucleus</location>
    </subcellularLocation>
</comment>
<feature type="region of interest" description="Disordered" evidence="6">
    <location>
        <begin position="191"/>
        <end position="239"/>
    </location>
</feature>
<reference evidence="9" key="1">
    <citation type="journal article" date="2007" name="Plant Cell">
        <title>Dothideomycete-plant interactions illuminated by genome sequencing and EST analysis of the wheat pathogen Stagonospora nodorum.</title>
        <authorList>
            <person name="Hane J.K."/>
            <person name="Lowe R.G."/>
            <person name="Solomon P.S."/>
            <person name="Tan K.C."/>
            <person name="Schoch C.L."/>
            <person name="Spatafora J.W."/>
            <person name="Crous P.W."/>
            <person name="Kodira C."/>
            <person name="Birren B.W."/>
            <person name="Galagan J.E."/>
            <person name="Torriani S.F."/>
            <person name="McDonald B.A."/>
            <person name="Oliver R.P."/>
        </authorList>
    </citation>
    <scope>NUCLEOTIDE SEQUENCE [LARGE SCALE GENOMIC DNA]</scope>
    <source>
        <strain evidence="9">SN15 / ATCC MYA-4574 / FGSC 10173</strain>
    </source>
</reference>
<sequence>MSTRSRSARGSKTRDRLDEVQLDVRHLFEKVTSSACLPSAVTDEADVSNDSKASTAAEAVAATWKIYENGQPVVGRLYGRVPSAHRASLPKHSLCKNIPGLLPALCGPPLIGQCNEAHVLCTHPKVSLSSTLGPFESPFFGSTTPARETIRAVSSLSWHRPNNGFQGDALKATAIASSVPTRFRLSTPLKFTPRRGRVPLPSRPVQQSSPQGAQSPSTLNASPMVTPGALTPKGHVDDTGRRIQGADRARASIACTSCRRSKTKCNNKGQGTTCIACAEKNKFCDYSNTDASTTGVVKRRESTVGDIDSTTVTFAGVYRVNPFLLLPHVFDLTAAVQKRKRPIASALAHHPYDVPKTQDDVLHSPFLTAKVWEELFDIYEKHFASDFPFLHRQRFLKPLHQPQQSIASRQNFDALPRPPHSPPLLLGFLTLTARYHPELVQRVGTPIATAEYWAKATQDRLGSIPGTGSLERAQAMLFLGYHRWTDLKGENGWHFIGLATRYVQNLGYQKDENYEDTKKGERRGSDAEDELAERKEFIDREIRRRTFWSCFIMDRYTSCVSSRVQMINVNDIKTQLPCNDGAFNTGTKVRTRWLGESDEQYSERRDAETARTRRVHHHSLWDNRSKTHGETQWEVGKSEAALSLYIQTVDYFGKILAYSIGRGRRTEEHPPWDEKSTFYKLVQGYEVLRAGLPQPLTLTTQHTEYIAFAPWGKAKPEGPLDEPRITQPLPDDMPDYWIDQARKCFGAGKDFAELLIACDAANALVDSTIAGWATYIVGWCAMYCHMFPNMDPDRALDSHAQPNAWDTTNKILHKVGNRFTMPGYWQDALTRLHDLYRQQKHNWKRLANSPGSTSSTASEGGGLYIYESQGFQTDHLELGNTLDKSWSRKTRPDDWKLTHDPAAERHNGLNSPTANFKIEDTPASTPHSTGFNSINGQPTSEAPSVTPSSRMPWNAHPSPSVAPVRPYGSSEIPQSPHGPQITPNPSIEGTTIPSPYRESADVHFPPAPTHHYAPREALPGVARGPTRPTTALYGWSSQVQQAQFAQQMTVDEMRLRGQPSVAMGEFSDFQRGDYNPWPNQHMPDFDVFNANYGSEMPYCELIDQGYLAGPTQ</sequence>
<dbReference type="EMBL" id="CH445334">
    <property type="protein sequence ID" value="EAT85721.1"/>
    <property type="molecule type" value="Genomic_DNA"/>
</dbReference>
<dbReference type="HOGENOM" id="CLU_005024_0_1_1"/>
<dbReference type="Pfam" id="PF00172">
    <property type="entry name" value="Zn_clus"/>
    <property type="match status" value="1"/>
</dbReference>
<evidence type="ECO:0000256" key="5">
    <source>
        <dbReference type="ARBA" id="ARBA00023242"/>
    </source>
</evidence>
<evidence type="ECO:0000256" key="6">
    <source>
        <dbReference type="SAM" id="MobiDB-lite"/>
    </source>
</evidence>
<dbReference type="Proteomes" id="UP000001055">
    <property type="component" value="Unassembled WGS sequence"/>
</dbReference>
<dbReference type="AlphaFoldDB" id="Q0UME4"/>
<feature type="region of interest" description="Disordered" evidence="6">
    <location>
        <begin position="885"/>
        <end position="1023"/>
    </location>
</feature>
<dbReference type="STRING" id="321614.Q0UME4"/>
<gene>
    <name evidence="8" type="ORF">SNOG_07070</name>
</gene>
<dbReference type="GO" id="GO:0005634">
    <property type="term" value="C:nucleus"/>
    <property type="evidence" value="ECO:0007669"/>
    <property type="project" value="UniProtKB-SubCell"/>
</dbReference>
<dbReference type="CDD" id="cd12148">
    <property type="entry name" value="fungal_TF_MHR"/>
    <property type="match status" value="1"/>
</dbReference>
<accession>Q0UME4</accession>